<dbReference type="SUPFAM" id="SSF58113">
    <property type="entry name" value="Apolipoprotein A-I"/>
    <property type="match status" value="1"/>
</dbReference>
<evidence type="ECO:0000313" key="2">
    <source>
        <dbReference type="Proteomes" id="UP000504624"/>
    </source>
</evidence>
<keyword evidence="1" id="KW-0732">Signal</keyword>
<name>A0A6J0J8W1_9PASS</name>
<dbReference type="Proteomes" id="UP000504624">
    <property type="component" value="Unplaced"/>
</dbReference>
<dbReference type="AlphaFoldDB" id="A0A6J0J8W1"/>
<gene>
    <name evidence="3" type="primary">LOC108510167</name>
</gene>
<evidence type="ECO:0000313" key="3">
    <source>
        <dbReference type="RefSeq" id="XP_017695342.1"/>
    </source>
</evidence>
<reference evidence="3" key="1">
    <citation type="submission" date="2025-08" db="UniProtKB">
        <authorList>
            <consortium name="RefSeq"/>
        </authorList>
    </citation>
    <scope>IDENTIFICATION</scope>
</reference>
<dbReference type="OrthoDB" id="9048614at2759"/>
<organism evidence="2 3">
    <name type="scientific">Lepidothrix coronata</name>
    <name type="common">blue-crowned manakin</name>
    <dbReference type="NCBI Taxonomy" id="321398"/>
    <lineage>
        <taxon>Eukaryota</taxon>
        <taxon>Metazoa</taxon>
        <taxon>Chordata</taxon>
        <taxon>Craniata</taxon>
        <taxon>Vertebrata</taxon>
        <taxon>Euteleostomi</taxon>
        <taxon>Archelosauria</taxon>
        <taxon>Archosauria</taxon>
        <taxon>Dinosauria</taxon>
        <taxon>Saurischia</taxon>
        <taxon>Theropoda</taxon>
        <taxon>Coelurosauria</taxon>
        <taxon>Aves</taxon>
        <taxon>Neognathae</taxon>
        <taxon>Neoaves</taxon>
        <taxon>Telluraves</taxon>
        <taxon>Australaves</taxon>
        <taxon>Passeriformes</taxon>
        <taxon>Pipridae</taxon>
        <taxon>Lepidothrix</taxon>
    </lineage>
</organism>
<proteinExistence type="predicted"/>
<dbReference type="Gene3D" id="1.20.120.20">
    <property type="entry name" value="Apolipoprotein"/>
    <property type="match status" value="1"/>
</dbReference>
<sequence length="151" mass="16490">MGQGATMKLWVALVAAALLAGCGAELATPTPTAPPTSSPPSRVWRVLGVLGAAAENATERLRESPLGQRLQQVVWEFRALRDEARDRAAEYGVEAKALLEQSWGDLRARGASFARKLRKRLSRDSEELRKRWEGGAAALRALWGIPETSRD</sequence>
<feature type="signal peptide" evidence="1">
    <location>
        <begin position="1"/>
        <end position="24"/>
    </location>
</feature>
<accession>A0A6J0J8W1</accession>
<evidence type="ECO:0000256" key="1">
    <source>
        <dbReference type="SAM" id="SignalP"/>
    </source>
</evidence>
<dbReference type="GeneID" id="108510167"/>
<feature type="chain" id="PRO_5026875315" evidence="1">
    <location>
        <begin position="25"/>
        <end position="151"/>
    </location>
</feature>
<keyword evidence="2" id="KW-1185">Reference proteome</keyword>
<dbReference type="RefSeq" id="XP_017695342.1">
    <property type="nucleotide sequence ID" value="XM_017839853.1"/>
</dbReference>
<protein>
    <submittedName>
        <fullName evidence="3">Apolipoprotein E-like</fullName>
    </submittedName>
</protein>